<keyword evidence="15" id="KW-0628">Postsynaptic cell membrane</keyword>
<evidence type="ECO:0000256" key="3">
    <source>
        <dbReference type="ARBA" id="ARBA00022692"/>
    </source>
</evidence>
<dbReference type="InterPro" id="IPR049944">
    <property type="entry name" value="LGIC_TM_5-HT3"/>
</dbReference>
<evidence type="ECO:0000256" key="9">
    <source>
        <dbReference type="ARBA" id="ARBA00023018"/>
    </source>
</evidence>
<dbReference type="Gene3D" id="2.70.170.10">
    <property type="entry name" value="Neurotransmitter-gated ion-channel ligand-binding domain"/>
    <property type="match status" value="1"/>
</dbReference>
<keyword evidence="4" id="KW-0479">Metal-binding</keyword>
<proteinExistence type="inferred from homology"/>
<dbReference type="GO" id="GO:0008270">
    <property type="term" value="F:zinc ion binding"/>
    <property type="evidence" value="ECO:0007669"/>
    <property type="project" value="UniProtKB-KW"/>
</dbReference>
<keyword evidence="11 23" id="KW-0472">Membrane</keyword>
<dbReference type="GO" id="GO:0004888">
    <property type="term" value="F:transmembrane signaling receptor activity"/>
    <property type="evidence" value="ECO:0007669"/>
    <property type="project" value="InterPro"/>
</dbReference>
<dbReference type="InterPro" id="IPR036734">
    <property type="entry name" value="Neur_chan_lig-bd_sf"/>
</dbReference>
<keyword evidence="3 23" id="KW-0812">Transmembrane</keyword>
<dbReference type="InterPro" id="IPR008132">
    <property type="entry name" value="5HT3_rcpt"/>
</dbReference>
<feature type="transmembrane region" description="Helical" evidence="23">
    <location>
        <begin position="439"/>
        <end position="459"/>
    </location>
</feature>
<dbReference type="PANTHER" id="PTHR18945">
    <property type="entry name" value="NEUROTRANSMITTER GATED ION CHANNEL"/>
    <property type="match status" value="1"/>
</dbReference>
<comment type="subcellular location">
    <subcellularLocation>
        <location evidence="18">Postsynaptic cell membrane</location>
        <topology evidence="18">Multi-pass membrane protein</topology>
    </subcellularLocation>
</comment>
<dbReference type="Proteomes" id="UP001460270">
    <property type="component" value="Unassembled WGS sequence"/>
</dbReference>
<evidence type="ECO:0000256" key="21">
    <source>
        <dbReference type="ARBA" id="ARBA00036634"/>
    </source>
</evidence>
<evidence type="ECO:0000256" key="19">
    <source>
        <dbReference type="ARBA" id="ARBA00034430"/>
    </source>
</evidence>
<dbReference type="InterPro" id="IPR036719">
    <property type="entry name" value="Neuro-gated_channel_TM_sf"/>
</dbReference>
<keyword evidence="17 23" id="KW-0407">Ion channel</keyword>
<dbReference type="InterPro" id="IPR027377">
    <property type="entry name" value="ZAR1/RTP1-5-like_Znf-3CxxC"/>
</dbReference>
<dbReference type="GO" id="GO:0045211">
    <property type="term" value="C:postsynaptic membrane"/>
    <property type="evidence" value="ECO:0007669"/>
    <property type="project" value="UniProtKB-SubCell"/>
</dbReference>
<keyword evidence="1 23" id="KW-0813">Transport</keyword>
<evidence type="ECO:0000256" key="10">
    <source>
        <dbReference type="ARBA" id="ARBA00023065"/>
    </source>
</evidence>
<evidence type="ECO:0000256" key="18">
    <source>
        <dbReference type="ARBA" id="ARBA00034104"/>
    </source>
</evidence>
<evidence type="ECO:0000256" key="14">
    <source>
        <dbReference type="ARBA" id="ARBA00023180"/>
    </source>
</evidence>
<gene>
    <name evidence="25" type="ORF">WMY93_024925</name>
</gene>
<dbReference type="SUPFAM" id="SSF63712">
    <property type="entry name" value="Nicotinic receptor ligand binding domain-like"/>
    <property type="match status" value="1"/>
</dbReference>
<reference evidence="26" key="1">
    <citation type="submission" date="2024-04" db="EMBL/GenBank/DDBJ databases">
        <title>Salinicola lusitanus LLJ914,a marine bacterium isolated from the Okinawa Trough.</title>
        <authorList>
            <person name="Li J."/>
        </authorList>
    </citation>
    <scope>NUCLEOTIDE SEQUENCE [LARGE SCALE GENOMIC DNA]</scope>
</reference>
<dbReference type="InterPro" id="IPR006202">
    <property type="entry name" value="Neur_chan_lig-bd"/>
</dbReference>
<comment type="catalytic activity">
    <reaction evidence="21">
        <text>Ca(2+)(in) = Ca(2+)(out)</text>
        <dbReference type="Rhea" id="RHEA:29671"/>
        <dbReference type="ChEBI" id="CHEBI:29108"/>
    </reaction>
</comment>
<keyword evidence="7" id="KW-0862">Zinc</keyword>
<evidence type="ECO:0000256" key="23">
    <source>
        <dbReference type="RuleBase" id="RU000687"/>
    </source>
</evidence>
<evidence type="ECO:0000256" key="17">
    <source>
        <dbReference type="ARBA" id="ARBA00023303"/>
    </source>
</evidence>
<evidence type="ECO:0000256" key="11">
    <source>
        <dbReference type="ARBA" id="ARBA00023136"/>
    </source>
</evidence>
<dbReference type="FunFam" id="2.70.170.10:FF:000017">
    <property type="entry name" value="5-hydroxytryptamine receptor 3A"/>
    <property type="match status" value="1"/>
</dbReference>
<dbReference type="CDD" id="cd19063">
    <property type="entry name" value="LGIC_TM_5-HT3"/>
    <property type="match status" value="1"/>
</dbReference>
<dbReference type="EMBL" id="JBBPFD010000018">
    <property type="protein sequence ID" value="KAK7889365.1"/>
    <property type="molecule type" value="Genomic_DNA"/>
</dbReference>
<dbReference type="PRINTS" id="PR00252">
    <property type="entry name" value="NRIONCHANNEL"/>
</dbReference>
<keyword evidence="2" id="KW-1003">Cell membrane</keyword>
<feature type="transmembrane region" description="Helical" evidence="23">
    <location>
        <begin position="376"/>
        <end position="398"/>
    </location>
</feature>
<protein>
    <recommendedName>
        <fullName evidence="24">3CxxC-type domain-containing protein</fullName>
    </recommendedName>
</protein>
<keyword evidence="9" id="KW-0770">Synapse</keyword>
<evidence type="ECO:0000256" key="20">
    <source>
        <dbReference type="ARBA" id="ARBA00036239"/>
    </source>
</evidence>
<organism evidence="25 26">
    <name type="scientific">Mugilogobius chulae</name>
    <name type="common">yellowstripe goby</name>
    <dbReference type="NCBI Taxonomy" id="88201"/>
    <lineage>
        <taxon>Eukaryota</taxon>
        <taxon>Metazoa</taxon>
        <taxon>Chordata</taxon>
        <taxon>Craniata</taxon>
        <taxon>Vertebrata</taxon>
        <taxon>Euteleostomi</taxon>
        <taxon>Actinopterygii</taxon>
        <taxon>Neopterygii</taxon>
        <taxon>Teleostei</taxon>
        <taxon>Neoteleostei</taxon>
        <taxon>Acanthomorphata</taxon>
        <taxon>Gobiaria</taxon>
        <taxon>Gobiiformes</taxon>
        <taxon>Gobioidei</taxon>
        <taxon>Gobiidae</taxon>
        <taxon>Gobionellinae</taxon>
        <taxon>Mugilogobius</taxon>
    </lineage>
</organism>
<keyword evidence="8 23" id="KW-1133">Transmembrane helix</keyword>
<dbReference type="Pfam" id="PF13695">
    <property type="entry name" value="Zn_ribbon_3CxxC"/>
    <property type="match status" value="1"/>
</dbReference>
<dbReference type="InterPro" id="IPR006029">
    <property type="entry name" value="Neurotrans-gated_channel_TM"/>
</dbReference>
<keyword evidence="5" id="KW-0732">Signal</keyword>
<evidence type="ECO:0000256" key="8">
    <source>
        <dbReference type="ARBA" id="ARBA00022989"/>
    </source>
</evidence>
<dbReference type="InterPro" id="IPR006201">
    <property type="entry name" value="Neur_channel"/>
</dbReference>
<evidence type="ECO:0000313" key="26">
    <source>
        <dbReference type="Proteomes" id="UP001460270"/>
    </source>
</evidence>
<evidence type="ECO:0000256" key="15">
    <source>
        <dbReference type="ARBA" id="ARBA00023257"/>
    </source>
</evidence>
<comment type="catalytic activity">
    <reaction evidence="20">
        <text>Na(+)(in) = Na(+)(out)</text>
        <dbReference type="Rhea" id="RHEA:34963"/>
        <dbReference type="ChEBI" id="CHEBI:29101"/>
    </reaction>
</comment>
<keyword evidence="14" id="KW-0325">Glycoprotein</keyword>
<evidence type="ECO:0000256" key="5">
    <source>
        <dbReference type="ARBA" id="ARBA00022729"/>
    </source>
</evidence>
<evidence type="ECO:0000256" key="1">
    <source>
        <dbReference type="ARBA" id="ARBA00022448"/>
    </source>
</evidence>
<evidence type="ECO:0000256" key="7">
    <source>
        <dbReference type="ARBA" id="ARBA00022833"/>
    </source>
</evidence>
<keyword evidence="26" id="KW-1185">Reference proteome</keyword>
<name>A0AAW0N5U2_9GOBI</name>
<dbReference type="InterPro" id="IPR038050">
    <property type="entry name" value="Neuro_actylchol_rec"/>
</dbReference>
<dbReference type="Gene3D" id="1.20.58.390">
    <property type="entry name" value="Neurotransmitter-gated ion-channel transmembrane domain"/>
    <property type="match status" value="1"/>
</dbReference>
<comment type="similarity">
    <text evidence="23">Belongs to the ligand-gated ion channel (TC 1.A.9) family.</text>
</comment>
<dbReference type="Pfam" id="PF02931">
    <property type="entry name" value="Neur_chan_LBD"/>
    <property type="match status" value="1"/>
</dbReference>
<evidence type="ECO:0000256" key="6">
    <source>
        <dbReference type="ARBA" id="ARBA00022771"/>
    </source>
</evidence>
<evidence type="ECO:0000256" key="2">
    <source>
        <dbReference type="ARBA" id="ARBA00022475"/>
    </source>
</evidence>
<dbReference type="PRINTS" id="PR01708">
    <property type="entry name" value="5HT3RECEPTOR"/>
</dbReference>
<dbReference type="InterPro" id="IPR018000">
    <property type="entry name" value="Neurotransmitter_ion_chnl_CS"/>
</dbReference>
<keyword evidence="16" id="KW-1071">Ligand-gated ion channel</keyword>
<keyword evidence="12" id="KW-1015">Disulfide bond</keyword>
<evidence type="ECO:0000256" key="22">
    <source>
        <dbReference type="ARBA" id="ARBA00037540"/>
    </source>
</evidence>
<dbReference type="SMART" id="SM01328">
    <property type="entry name" value="zf-3CxxC"/>
    <property type="match status" value="1"/>
</dbReference>
<feature type="domain" description="3CxxC-type" evidence="24">
    <location>
        <begin position="43"/>
        <end position="151"/>
    </location>
</feature>
<dbReference type="PRINTS" id="PR01709">
    <property type="entry name" value="5HT3ARECEPTR"/>
</dbReference>
<dbReference type="AlphaFoldDB" id="A0AAW0N5U2"/>
<keyword evidence="10 23" id="KW-0406">Ion transport</keyword>
<evidence type="ECO:0000256" key="4">
    <source>
        <dbReference type="ARBA" id="ARBA00022723"/>
    </source>
</evidence>
<evidence type="ECO:0000259" key="24">
    <source>
        <dbReference type="SMART" id="SM01328"/>
    </source>
</evidence>
<evidence type="ECO:0000256" key="13">
    <source>
        <dbReference type="ARBA" id="ARBA00023170"/>
    </source>
</evidence>
<keyword evidence="6" id="KW-0863">Zinc-finger</keyword>
<comment type="function">
    <text evidence="22">Forms serotonin (5-hydroxytryptamine/5-HT3)-activated cation-selective channel complexes, which when activated cause fast, depolarizing responses in neurons.</text>
</comment>
<dbReference type="SUPFAM" id="SSF90112">
    <property type="entry name" value="Neurotransmitter-gated ion-channel transmembrane pore"/>
    <property type="match status" value="1"/>
</dbReference>
<evidence type="ECO:0000256" key="16">
    <source>
        <dbReference type="ARBA" id="ARBA00023286"/>
    </source>
</evidence>
<dbReference type="PROSITE" id="PS00236">
    <property type="entry name" value="NEUROTR_ION_CHANNEL"/>
    <property type="match status" value="1"/>
</dbReference>
<accession>A0AAW0N5U2</accession>
<dbReference type="GO" id="GO:0005230">
    <property type="term" value="F:extracellular ligand-gated monoatomic ion channel activity"/>
    <property type="evidence" value="ECO:0007669"/>
    <property type="project" value="InterPro"/>
</dbReference>
<sequence>MERWREIFETEIEEYTDDRWYLHFDDNIKPKKPDHGREKYITKTFGWFTCRKCKRQWPSNYVTVVFHFRLNKKDQGHVKVRRLKQNCKYCKNAPMEKPRIDTEHIEILMENLVKKIREKCYQENVPKSDKRHLVKSESPHEPDHCEGCKAGISPCSAASVNCSEPTQQALLTALDGVFELSSVRPVNSLRTPTNVSMHFTMYGILGVDEKAQLLMTYLWLTFWWDNEFVSWDPDECGTSIIALPRKKFWVPDIVINEFMDENKAPFVPYVYLFNDGQINDALPVKVVSSCNLDIYTFPFDIQNCTLTFNSYLHRVKDIRMVLGKSVEEITQMSKEVMTTMGEWELIDITFHDSSTHDENSIDELAFHVRVRRRATLYVVNLIIPSCFLITVDLFSFLLPPQSVDRSSFKMTLILGYTVFLLIMNDLLPITGNTIPLINVFFSLCLALMVASLLETILITDLLHSSTRLSPVPRWVVSCAANVWLPCLPAVEAKEIKQYRCSSNFKGV</sequence>
<comment type="catalytic activity">
    <reaction evidence="19">
        <text>K(+)(in) = K(+)(out)</text>
        <dbReference type="Rhea" id="RHEA:29463"/>
        <dbReference type="ChEBI" id="CHEBI:29103"/>
    </reaction>
</comment>
<dbReference type="Pfam" id="PF02932">
    <property type="entry name" value="Neur_chan_memb"/>
    <property type="match status" value="1"/>
</dbReference>
<feature type="transmembrane region" description="Helical" evidence="23">
    <location>
        <begin position="410"/>
        <end position="427"/>
    </location>
</feature>
<evidence type="ECO:0000256" key="12">
    <source>
        <dbReference type="ARBA" id="ARBA00023157"/>
    </source>
</evidence>
<keyword evidence="13" id="KW-0675">Receptor</keyword>
<comment type="caution">
    <text evidence="25">The sequence shown here is derived from an EMBL/GenBank/DDBJ whole genome shotgun (WGS) entry which is preliminary data.</text>
</comment>
<evidence type="ECO:0000313" key="25">
    <source>
        <dbReference type="EMBL" id="KAK7889365.1"/>
    </source>
</evidence>
<dbReference type="InterPro" id="IPR008133">
    <property type="entry name" value="5HT3_rcpt_A"/>
</dbReference>
<comment type="caution">
    <text evidence="23">Lacks conserved residue(s) required for the propagation of feature annotation.</text>
</comment>